<name>A0A1I1MPM0_9RHOB</name>
<feature type="chain" id="PRO_5014178632" description="Beta-barrel assembly machine subunit BamF" evidence="1">
    <location>
        <begin position="23"/>
        <end position="83"/>
    </location>
</feature>
<dbReference type="OrthoDB" id="7872359at2"/>
<reference evidence="2 3" key="1">
    <citation type="submission" date="2016-10" db="EMBL/GenBank/DDBJ databases">
        <authorList>
            <person name="de Groot N.N."/>
        </authorList>
    </citation>
    <scope>NUCLEOTIDE SEQUENCE [LARGE SCALE GENOMIC DNA]</scope>
    <source>
        <strain evidence="2 3">DSM 29619</strain>
    </source>
</reference>
<evidence type="ECO:0000256" key="1">
    <source>
        <dbReference type="SAM" id="SignalP"/>
    </source>
</evidence>
<dbReference type="PROSITE" id="PS51257">
    <property type="entry name" value="PROKAR_LIPOPROTEIN"/>
    <property type="match status" value="1"/>
</dbReference>
<keyword evidence="1" id="KW-0732">Signal</keyword>
<proteinExistence type="predicted"/>
<evidence type="ECO:0000313" key="3">
    <source>
        <dbReference type="Proteomes" id="UP000231644"/>
    </source>
</evidence>
<dbReference type="EMBL" id="FOLX01000001">
    <property type="protein sequence ID" value="SFC83520.1"/>
    <property type="molecule type" value="Genomic_DNA"/>
</dbReference>
<dbReference type="AlphaFoldDB" id="A0A1I1MPM0"/>
<dbReference type="RefSeq" id="WP_093447836.1">
    <property type="nucleotide sequence ID" value="NZ_BAABWI010000003.1"/>
</dbReference>
<gene>
    <name evidence="2" type="ORF">SAMN05421762_2371</name>
</gene>
<organism evidence="2 3">
    <name type="scientific">Pseudooceanicola nitratireducens</name>
    <dbReference type="NCBI Taxonomy" id="517719"/>
    <lineage>
        <taxon>Bacteria</taxon>
        <taxon>Pseudomonadati</taxon>
        <taxon>Pseudomonadota</taxon>
        <taxon>Alphaproteobacteria</taxon>
        <taxon>Rhodobacterales</taxon>
        <taxon>Paracoccaceae</taxon>
        <taxon>Pseudooceanicola</taxon>
    </lineage>
</organism>
<feature type="signal peptide" evidence="1">
    <location>
        <begin position="1"/>
        <end position="22"/>
    </location>
</feature>
<evidence type="ECO:0008006" key="4">
    <source>
        <dbReference type="Google" id="ProtNLM"/>
    </source>
</evidence>
<keyword evidence="3" id="KW-1185">Reference proteome</keyword>
<evidence type="ECO:0000313" key="2">
    <source>
        <dbReference type="EMBL" id="SFC83520.1"/>
    </source>
</evidence>
<dbReference type="STRING" id="517719.SAMN05421762_2371"/>
<accession>A0A1I1MPM0</accession>
<protein>
    <recommendedName>
        <fullName evidence="4">Beta-barrel assembly machine subunit BamF</fullName>
    </recommendedName>
</protein>
<dbReference type="Proteomes" id="UP000231644">
    <property type="component" value="Unassembled WGS sequence"/>
</dbReference>
<sequence>MTRTATRLILPALLGLSLLGCTDTPDLDAAIPASEQQGSYPPLVPVETLLAQAEAPRLDDTEDEALAARAAALRARAARLKSQ</sequence>